<dbReference type="Proteomes" id="UP001172082">
    <property type="component" value="Unassembled WGS sequence"/>
</dbReference>
<dbReference type="EMBL" id="JAUJEA010000004">
    <property type="protein sequence ID" value="MDN5202524.1"/>
    <property type="molecule type" value="Genomic_DNA"/>
</dbReference>
<reference evidence="2" key="1">
    <citation type="submission" date="2023-06" db="EMBL/GenBank/DDBJ databases">
        <title>Genomic of Parafulvivirga corallium.</title>
        <authorList>
            <person name="Wang G."/>
        </authorList>
    </citation>
    <scope>NUCLEOTIDE SEQUENCE</scope>
    <source>
        <strain evidence="2">BMA10</strain>
    </source>
</reference>
<dbReference type="RefSeq" id="WP_346752548.1">
    <property type="nucleotide sequence ID" value="NZ_JAUJEA010000004.1"/>
</dbReference>
<feature type="transmembrane region" description="Helical" evidence="1">
    <location>
        <begin position="12"/>
        <end position="32"/>
    </location>
</feature>
<keyword evidence="1" id="KW-1133">Transmembrane helix</keyword>
<sequence length="425" mass="49886">MEEIYIYKYPVLIAKFAVYNLALFILILGFPFPSYSQKDSLSVNPLKEEIPSFPKEFEEIGLLRFKANHFYHKLIQITEPGVVSSLWDLNDNSSNKNSYILHGDIYLPVGMGGYGWRIGNKIIHTLQFIPQVKVRILRDDQTLGDISLPVRTPSFIPRIVWNISNTKFWKYHEMKWSYYGAISAFHHSNGQDGNEFNRDGSINTYNGNFGEDVAFEFRIGGTKAFLIRSIKARKGMKNLRFLRKSYHNLDSIRIRKEARASKKTRLVNVPYNYINEVNHRIAFEWHPKGLSNRAFKQYDLYGRYRINYLFNFRKIKKYQSVFFNRGNKERHTLGDRRWEESYRMSIKASLIAGTLQTGNINSLNDAKIEDRLNLHVSFYWMFKGSNNAAIFMRGSYMGSDEYNIYFQDRVWLGRLGLAFGFFNHS</sequence>
<comment type="caution">
    <text evidence="2">The sequence shown here is derived from an EMBL/GenBank/DDBJ whole genome shotgun (WGS) entry which is preliminary data.</text>
</comment>
<evidence type="ECO:0000256" key="1">
    <source>
        <dbReference type="SAM" id="Phobius"/>
    </source>
</evidence>
<keyword evidence="1" id="KW-0812">Transmembrane</keyword>
<gene>
    <name evidence="2" type="ORF">QQ008_14145</name>
</gene>
<accession>A0ABT8KP60</accession>
<organism evidence="2 3">
    <name type="scientific">Splendidivirga corallicola</name>
    <dbReference type="NCBI Taxonomy" id="3051826"/>
    <lineage>
        <taxon>Bacteria</taxon>
        <taxon>Pseudomonadati</taxon>
        <taxon>Bacteroidota</taxon>
        <taxon>Cytophagia</taxon>
        <taxon>Cytophagales</taxon>
        <taxon>Splendidivirgaceae</taxon>
        <taxon>Splendidivirga</taxon>
    </lineage>
</organism>
<proteinExistence type="predicted"/>
<protein>
    <recommendedName>
        <fullName evidence="4">Phosphatidylcholine 1-acylhydrolase</fullName>
    </recommendedName>
</protein>
<evidence type="ECO:0000313" key="3">
    <source>
        <dbReference type="Proteomes" id="UP001172082"/>
    </source>
</evidence>
<name>A0ABT8KP60_9BACT</name>
<evidence type="ECO:0008006" key="4">
    <source>
        <dbReference type="Google" id="ProtNLM"/>
    </source>
</evidence>
<keyword evidence="1" id="KW-0472">Membrane</keyword>
<evidence type="ECO:0000313" key="2">
    <source>
        <dbReference type="EMBL" id="MDN5202524.1"/>
    </source>
</evidence>
<keyword evidence="3" id="KW-1185">Reference proteome</keyword>